<dbReference type="RefSeq" id="WP_200237755.1">
    <property type="nucleotide sequence ID" value="NZ_NRRV01000026.1"/>
</dbReference>
<protein>
    <recommendedName>
        <fullName evidence="4">YjbQ family protein</fullName>
    </recommendedName>
</protein>
<dbReference type="PANTHER" id="PTHR30615:SF8">
    <property type="entry name" value="UPF0047 PROTEIN C4A8.02C"/>
    <property type="match status" value="1"/>
</dbReference>
<sequence>MRETIHLVTRSREVLVDITPQVRDLVARSGVRDGLLAVYAQGATAAIMIQENWDDSVQTDVVELLRQLIPRGVWRHDAQDGNGDSHLKAGLIGPSETIPVIDGQLGLSTWQNIFFCEFDGPRSDRRVVCTVIPG</sequence>
<evidence type="ECO:0000313" key="3">
    <source>
        <dbReference type="Proteomes" id="UP000748752"/>
    </source>
</evidence>
<comment type="caution">
    <text evidence="2">The sequence shown here is derived from an EMBL/GenBank/DDBJ whole genome shotgun (WGS) entry which is preliminary data.</text>
</comment>
<name>A0ABS1CHV5_9GAMM</name>
<dbReference type="PANTHER" id="PTHR30615">
    <property type="entry name" value="UNCHARACTERIZED PROTEIN YJBQ-RELATED"/>
    <property type="match status" value="1"/>
</dbReference>
<dbReference type="Proteomes" id="UP000748752">
    <property type="component" value="Unassembled WGS sequence"/>
</dbReference>
<organism evidence="2 3">
    <name type="scientific">Thiohalocapsa halophila</name>
    <dbReference type="NCBI Taxonomy" id="69359"/>
    <lineage>
        <taxon>Bacteria</taxon>
        <taxon>Pseudomonadati</taxon>
        <taxon>Pseudomonadota</taxon>
        <taxon>Gammaproteobacteria</taxon>
        <taxon>Chromatiales</taxon>
        <taxon>Chromatiaceae</taxon>
        <taxon>Thiohalocapsa</taxon>
    </lineage>
</organism>
<evidence type="ECO:0000256" key="1">
    <source>
        <dbReference type="ARBA" id="ARBA00005534"/>
    </source>
</evidence>
<dbReference type="NCBIfam" id="TIGR00149">
    <property type="entry name" value="TIGR00149_YjbQ"/>
    <property type="match status" value="1"/>
</dbReference>
<dbReference type="Pfam" id="PF01894">
    <property type="entry name" value="YjbQ"/>
    <property type="match status" value="1"/>
</dbReference>
<evidence type="ECO:0000313" key="2">
    <source>
        <dbReference type="EMBL" id="MBK1631473.1"/>
    </source>
</evidence>
<reference evidence="2 3" key="1">
    <citation type="journal article" date="2020" name="Microorganisms">
        <title>Osmotic Adaptation and Compatible Solute Biosynthesis of Phototrophic Bacteria as Revealed from Genome Analyses.</title>
        <authorList>
            <person name="Imhoff J.F."/>
            <person name="Rahn T."/>
            <person name="Kunzel S."/>
            <person name="Keller A."/>
            <person name="Neulinger S.C."/>
        </authorList>
    </citation>
    <scope>NUCLEOTIDE SEQUENCE [LARGE SCALE GENOMIC DNA]</scope>
    <source>
        <strain evidence="2 3">DSM 6210</strain>
    </source>
</reference>
<gene>
    <name evidence="2" type="ORF">CKO31_12115</name>
</gene>
<dbReference type="InterPro" id="IPR001602">
    <property type="entry name" value="UPF0047_YjbQ-like"/>
</dbReference>
<dbReference type="Gene3D" id="2.60.120.460">
    <property type="entry name" value="YjbQ-like"/>
    <property type="match status" value="1"/>
</dbReference>
<proteinExistence type="inferred from homology"/>
<evidence type="ECO:0008006" key="4">
    <source>
        <dbReference type="Google" id="ProtNLM"/>
    </source>
</evidence>
<keyword evidence="3" id="KW-1185">Reference proteome</keyword>
<dbReference type="EMBL" id="NRRV01000026">
    <property type="protein sequence ID" value="MBK1631473.1"/>
    <property type="molecule type" value="Genomic_DNA"/>
</dbReference>
<accession>A0ABS1CHV5</accession>
<dbReference type="SUPFAM" id="SSF111038">
    <property type="entry name" value="YjbQ-like"/>
    <property type="match status" value="1"/>
</dbReference>
<dbReference type="PIRSF" id="PIRSF004681">
    <property type="entry name" value="UCP004681"/>
    <property type="match status" value="1"/>
</dbReference>
<comment type="similarity">
    <text evidence="1">Belongs to the UPF0047 family.</text>
</comment>
<dbReference type="InterPro" id="IPR035917">
    <property type="entry name" value="YjbQ-like_sf"/>
</dbReference>